<evidence type="ECO:0008006" key="4">
    <source>
        <dbReference type="Google" id="ProtNLM"/>
    </source>
</evidence>
<evidence type="ECO:0000313" key="3">
    <source>
        <dbReference type="Proteomes" id="UP001304243"/>
    </source>
</evidence>
<dbReference type="AlphaFoldDB" id="A0AAN7DH50"/>
<feature type="region of interest" description="Disordered" evidence="1">
    <location>
        <begin position="1"/>
        <end position="171"/>
    </location>
</feature>
<accession>A0AAN7DH50</accession>
<feature type="compositionally biased region" description="Acidic residues" evidence="1">
    <location>
        <begin position="103"/>
        <end position="118"/>
    </location>
</feature>
<name>A0AAN7DH50_9FUNG</name>
<protein>
    <recommendedName>
        <fullName evidence="4">DUF1764-domain-containing protein</fullName>
    </recommendedName>
</protein>
<gene>
    <name evidence="2" type="ORF">ATC70_000732</name>
</gene>
<feature type="compositionally biased region" description="Basic residues" evidence="1">
    <location>
        <begin position="81"/>
        <end position="90"/>
    </location>
</feature>
<reference evidence="2 3" key="1">
    <citation type="submission" date="2022-11" db="EMBL/GenBank/DDBJ databases">
        <title>Mucor velutinosus strain NIH1002 WGS.</title>
        <authorList>
            <person name="Subramanian P."/>
            <person name="Mullikin J.C."/>
            <person name="Segre J.A."/>
            <person name="Zelazny A.M."/>
        </authorList>
    </citation>
    <scope>NUCLEOTIDE SEQUENCE [LARGE SCALE GENOMIC DNA]</scope>
    <source>
        <strain evidence="2 3">NIH1002</strain>
    </source>
</reference>
<dbReference type="GeneID" id="89944434"/>
<dbReference type="EMBL" id="JASEJX010000013">
    <property type="protein sequence ID" value="KAK4517397.1"/>
    <property type="molecule type" value="Genomic_DNA"/>
</dbReference>
<dbReference type="Pfam" id="PF08576">
    <property type="entry name" value="DUF1764"/>
    <property type="match status" value="1"/>
</dbReference>
<keyword evidence="3" id="KW-1185">Reference proteome</keyword>
<dbReference type="PANTHER" id="PTHR34066:SF1">
    <property type="entry name" value="DUF1764 FAMILY PROTEIN"/>
    <property type="match status" value="1"/>
</dbReference>
<evidence type="ECO:0000256" key="1">
    <source>
        <dbReference type="SAM" id="MobiDB-lite"/>
    </source>
</evidence>
<feature type="compositionally biased region" description="Basic and acidic residues" evidence="1">
    <location>
        <begin position="1"/>
        <end position="18"/>
    </location>
</feature>
<comment type="caution">
    <text evidence="2">The sequence shown here is derived from an EMBL/GenBank/DDBJ whole genome shotgun (WGS) entry which is preliminary data.</text>
</comment>
<dbReference type="PANTHER" id="PTHR34066">
    <property type="entry name" value="GROWTH FACTOR 2"/>
    <property type="match status" value="1"/>
</dbReference>
<feature type="compositionally biased region" description="Basic and acidic residues" evidence="1">
    <location>
        <begin position="67"/>
        <end position="77"/>
    </location>
</feature>
<feature type="compositionally biased region" description="Basic and acidic residues" evidence="1">
    <location>
        <begin position="91"/>
        <end position="102"/>
    </location>
</feature>
<dbReference type="Proteomes" id="UP001304243">
    <property type="component" value="Unassembled WGS sequence"/>
</dbReference>
<feature type="compositionally biased region" description="Low complexity" evidence="1">
    <location>
        <begin position="127"/>
        <end position="136"/>
    </location>
</feature>
<organism evidence="2 3">
    <name type="scientific">Mucor velutinosus</name>
    <dbReference type="NCBI Taxonomy" id="708070"/>
    <lineage>
        <taxon>Eukaryota</taxon>
        <taxon>Fungi</taxon>
        <taxon>Fungi incertae sedis</taxon>
        <taxon>Mucoromycota</taxon>
        <taxon>Mucoromycotina</taxon>
        <taxon>Mucoromycetes</taxon>
        <taxon>Mucorales</taxon>
        <taxon>Mucorineae</taxon>
        <taxon>Mucoraceae</taxon>
        <taxon>Mucor</taxon>
    </lineage>
</organism>
<dbReference type="InterPro" id="IPR013885">
    <property type="entry name" value="DUF1764_euk"/>
</dbReference>
<dbReference type="RefSeq" id="XP_064684063.1">
    <property type="nucleotide sequence ID" value="XM_064820143.1"/>
</dbReference>
<proteinExistence type="predicted"/>
<sequence>MAKQASDSKKAAAKKEIPAKNAGVKKSTVNKKGKSVSSGADEIDDIFSKKKITDASEIDDIFNTKSIKGEAAEKEPTLSKSAKRKAAKKSKVSESKDENKQADDEDDEEEEEQEELTEEQSKKVEEVVFAELAAVKSSNPSKKRAAPPPVIDDAFGDSRGIKKTNRTTEDGYPLYDVKDLNIGGGLDTPDCPFDCQCCF</sequence>
<evidence type="ECO:0000313" key="2">
    <source>
        <dbReference type="EMBL" id="KAK4517397.1"/>
    </source>
</evidence>